<evidence type="ECO:0000256" key="2">
    <source>
        <dbReference type="PROSITE-ProRule" id="PRU00108"/>
    </source>
</evidence>
<feature type="non-terminal residue" evidence="6">
    <location>
        <position position="342"/>
    </location>
</feature>
<dbReference type="InterPro" id="IPR009057">
    <property type="entry name" value="Homeodomain-like_sf"/>
</dbReference>
<proteinExistence type="predicted"/>
<dbReference type="EMBL" id="CAXKWB010118568">
    <property type="protein sequence ID" value="CAL4236525.1"/>
    <property type="molecule type" value="Genomic_DNA"/>
</dbReference>
<feature type="DNA-binding region" description="Homeobox" evidence="2">
    <location>
        <begin position="136"/>
        <end position="160"/>
    </location>
</feature>
<comment type="subcellular location">
    <subcellularLocation>
        <location evidence="1 2 3">Nucleus</location>
    </subcellularLocation>
</comment>
<evidence type="ECO:0000256" key="3">
    <source>
        <dbReference type="RuleBase" id="RU000682"/>
    </source>
</evidence>
<name>A0AAV2SSN3_MEGNR</name>
<dbReference type="InterPro" id="IPR001356">
    <property type="entry name" value="HD"/>
</dbReference>
<sequence length="342" mass="38462">MLKNTWVNKTRPNSRQQQPIVGLPRSYLRLNPKMQDICSIHLAITSRCFGKILHWLYISISLPVGAAVLLATSRGPSAHWGAATDQRRPGHRPGTATITDAPKHRKVSNGSMFIYLSDLRRRSCRILRPLPCVLTAPIPITVSQVKIWFQNRRSKYKKLYKAAQNGQLPGVDPADIAADLGANISHMCGPESPGSPPPSEPPHDHQQPPSAQPSECPLSPPPDLAERPHSQPPTSSHDFTHHSMTHPRDMMTSPRDMMASPRDTMASPREMMTSPPLKQEHPSSMMAMNPMEQHVRPREHPMAPHFMQAHMQAHPQWDPAHYMSYWNHYGDAAHQMNQQIMT</sequence>
<reference evidence="6 7" key="1">
    <citation type="submission" date="2024-05" db="EMBL/GenBank/DDBJ databases">
        <authorList>
            <person name="Wallberg A."/>
        </authorList>
    </citation>
    <scope>NUCLEOTIDE SEQUENCE [LARGE SCALE GENOMIC DNA]</scope>
</reference>
<gene>
    <name evidence="6" type="ORF">MNOR_LOCUS40238</name>
</gene>
<dbReference type="SUPFAM" id="SSF46689">
    <property type="entry name" value="Homeodomain-like"/>
    <property type="match status" value="1"/>
</dbReference>
<dbReference type="GO" id="GO:0003677">
    <property type="term" value="F:DNA binding"/>
    <property type="evidence" value="ECO:0007669"/>
    <property type="project" value="UniProtKB-UniRule"/>
</dbReference>
<dbReference type="GO" id="GO:0005634">
    <property type="term" value="C:nucleus"/>
    <property type="evidence" value="ECO:0007669"/>
    <property type="project" value="UniProtKB-SubCell"/>
</dbReference>
<feature type="region of interest" description="Disordered" evidence="4">
    <location>
        <begin position="79"/>
        <end position="102"/>
    </location>
</feature>
<feature type="compositionally biased region" description="Basic and acidic residues" evidence="4">
    <location>
        <begin position="238"/>
        <end position="249"/>
    </location>
</feature>
<keyword evidence="2 3" id="KW-0371">Homeobox</keyword>
<keyword evidence="7" id="KW-1185">Reference proteome</keyword>
<dbReference type="CDD" id="cd00086">
    <property type="entry name" value="homeodomain"/>
    <property type="match status" value="1"/>
</dbReference>
<keyword evidence="2 3" id="KW-0238">DNA-binding</keyword>
<dbReference type="PROSITE" id="PS50071">
    <property type="entry name" value="HOMEOBOX_2"/>
    <property type="match status" value="1"/>
</dbReference>
<keyword evidence="2 3" id="KW-0539">Nucleus</keyword>
<dbReference type="Proteomes" id="UP001497623">
    <property type="component" value="Unassembled WGS sequence"/>
</dbReference>
<feature type="region of interest" description="Disordered" evidence="4">
    <location>
        <begin position="184"/>
        <end position="281"/>
    </location>
</feature>
<protein>
    <recommendedName>
        <fullName evidence="5">Homeobox domain-containing protein</fullName>
    </recommendedName>
</protein>
<accession>A0AAV2SSN3</accession>
<organism evidence="6 7">
    <name type="scientific">Meganyctiphanes norvegica</name>
    <name type="common">Northern krill</name>
    <name type="synonym">Thysanopoda norvegica</name>
    <dbReference type="NCBI Taxonomy" id="48144"/>
    <lineage>
        <taxon>Eukaryota</taxon>
        <taxon>Metazoa</taxon>
        <taxon>Ecdysozoa</taxon>
        <taxon>Arthropoda</taxon>
        <taxon>Crustacea</taxon>
        <taxon>Multicrustacea</taxon>
        <taxon>Malacostraca</taxon>
        <taxon>Eumalacostraca</taxon>
        <taxon>Eucarida</taxon>
        <taxon>Euphausiacea</taxon>
        <taxon>Euphausiidae</taxon>
        <taxon>Meganyctiphanes</taxon>
    </lineage>
</organism>
<dbReference type="AlphaFoldDB" id="A0AAV2SSN3"/>
<dbReference type="Gene3D" id="1.10.10.60">
    <property type="entry name" value="Homeodomain-like"/>
    <property type="match status" value="1"/>
</dbReference>
<feature type="domain" description="Homeobox" evidence="5">
    <location>
        <begin position="134"/>
        <end position="159"/>
    </location>
</feature>
<dbReference type="Pfam" id="PF00046">
    <property type="entry name" value="Homeodomain"/>
    <property type="match status" value="1"/>
</dbReference>
<comment type="caution">
    <text evidence="6">The sequence shown here is derived from an EMBL/GenBank/DDBJ whole genome shotgun (WGS) entry which is preliminary data.</text>
</comment>
<evidence type="ECO:0000313" key="7">
    <source>
        <dbReference type="Proteomes" id="UP001497623"/>
    </source>
</evidence>
<evidence type="ECO:0000256" key="1">
    <source>
        <dbReference type="ARBA" id="ARBA00004123"/>
    </source>
</evidence>
<evidence type="ECO:0000256" key="4">
    <source>
        <dbReference type="SAM" id="MobiDB-lite"/>
    </source>
</evidence>
<evidence type="ECO:0000259" key="5">
    <source>
        <dbReference type="PROSITE" id="PS50071"/>
    </source>
</evidence>
<evidence type="ECO:0000313" key="6">
    <source>
        <dbReference type="EMBL" id="CAL4236525.1"/>
    </source>
</evidence>